<protein>
    <submittedName>
        <fullName evidence="2">Uncharacterized protein</fullName>
    </submittedName>
</protein>
<evidence type="ECO:0000313" key="2">
    <source>
        <dbReference type="EMBL" id="CAF9926953.1"/>
    </source>
</evidence>
<comment type="caution">
    <text evidence="2">The sequence shown here is derived from an EMBL/GenBank/DDBJ whole genome shotgun (WGS) entry which is preliminary data.</text>
</comment>
<feature type="transmembrane region" description="Helical" evidence="1">
    <location>
        <begin position="333"/>
        <end position="351"/>
    </location>
</feature>
<proteinExistence type="predicted"/>
<name>A0A8H3FSD7_9LECA</name>
<keyword evidence="1" id="KW-0812">Transmembrane</keyword>
<keyword evidence="1" id="KW-0472">Membrane</keyword>
<accession>A0A8H3FSD7</accession>
<reference evidence="2" key="1">
    <citation type="submission" date="2021-03" db="EMBL/GenBank/DDBJ databases">
        <authorList>
            <person name="Tagirdzhanova G."/>
        </authorList>
    </citation>
    <scope>NUCLEOTIDE SEQUENCE</scope>
</reference>
<sequence>MSLALYKIFNFSTMPVGDPGEQHLTFVGSIIIVMMLLFDPFLQQVVVYPDRLVASDKVATIVRAQSYQARSYEGLPLPSVVDISMKAAIYSGVFDVDNRADVKVDHHCSTGNKCLNITSSVKKTCNDSGCYELSLPGGPSLFGFGGQINSSITQVSTNLDDIEASVVRFSSLISKRMNDSDDVLAWECALSYCVNTYSASVIDGDMEQRVEDTWRNNSASHSQGSDLIYNPPQPMINITANAATFKVARLAANAMNSFMSQSLTGSGGINSSSSGSAFSSDVIHALYDTKDYPTSIENLASSMTNNIRQQNDCCSSPFEGIAYESETYVHVRWAWFAYPATVLALSLLYLLGTIIESRNRDVLVWKSSNLALLLHGQGLELSTSDQTSVNTLSEMTEMAKDVEIELIQTNDEDWKLVQR</sequence>
<dbReference type="PANTHER" id="PTHR35394">
    <property type="entry name" value="DUF3176 DOMAIN-CONTAINING PROTEIN"/>
    <property type="match status" value="1"/>
</dbReference>
<keyword evidence="1" id="KW-1133">Transmembrane helix</keyword>
<dbReference type="EMBL" id="CAJPDR010000222">
    <property type="protein sequence ID" value="CAF9926953.1"/>
    <property type="molecule type" value="Genomic_DNA"/>
</dbReference>
<organism evidence="2 3">
    <name type="scientific">Alectoria fallacina</name>
    <dbReference type="NCBI Taxonomy" id="1903189"/>
    <lineage>
        <taxon>Eukaryota</taxon>
        <taxon>Fungi</taxon>
        <taxon>Dikarya</taxon>
        <taxon>Ascomycota</taxon>
        <taxon>Pezizomycotina</taxon>
        <taxon>Lecanoromycetes</taxon>
        <taxon>OSLEUM clade</taxon>
        <taxon>Lecanoromycetidae</taxon>
        <taxon>Lecanorales</taxon>
        <taxon>Lecanorineae</taxon>
        <taxon>Parmeliaceae</taxon>
        <taxon>Alectoria</taxon>
    </lineage>
</organism>
<dbReference type="OrthoDB" id="5376804at2759"/>
<evidence type="ECO:0000313" key="3">
    <source>
        <dbReference type="Proteomes" id="UP000664203"/>
    </source>
</evidence>
<dbReference type="AlphaFoldDB" id="A0A8H3FSD7"/>
<dbReference type="PANTHER" id="PTHR35394:SF5">
    <property type="entry name" value="DUF3176 DOMAIN-CONTAINING PROTEIN"/>
    <property type="match status" value="1"/>
</dbReference>
<dbReference type="Proteomes" id="UP000664203">
    <property type="component" value="Unassembled WGS sequence"/>
</dbReference>
<keyword evidence="3" id="KW-1185">Reference proteome</keyword>
<gene>
    <name evidence="2" type="ORF">ALECFALPRED_003587</name>
</gene>
<evidence type="ECO:0000256" key="1">
    <source>
        <dbReference type="SAM" id="Phobius"/>
    </source>
</evidence>